<dbReference type="AlphaFoldDB" id="A0A1F7FF58"/>
<evidence type="ECO:0000313" key="2">
    <source>
        <dbReference type="Proteomes" id="UP000179243"/>
    </source>
</evidence>
<dbReference type="Proteomes" id="UP000179243">
    <property type="component" value="Unassembled WGS sequence"/>
</dbReference>
<protein>
    <submittedName>
        <fullName evidence="1">Uncharacterized protein</fullName>
    </submittedName>
</protein>
<gene>
    <name evidence="1" type="ORF">A2519_11745</name>
</gene>
<name>A0A1F7FF58_UNCRA</name>
<evidence type="ECO:0000313" key="1">
    <source>
        <dbReference type="EMBL" id="OGK05086.1"/>
    </source>
</evidence>
<organism evidence="1 2">
    <name type="scientific">Candidatus Raymondbacteria bacterium RIFOXYD12_FULL_49_13</name>
    <dbReference type="NCBI Taxonomy" id="1817890"/>
    <lineage>
        <taxon>Bacteria</taxon>
        <taxon>Raymondiibacteriota</taxon>
    </lineage>
</organism>
<comment type="caution">
    <text evidence="1">The sequence shown here is derived from an EMBL/GenBank/DDBJ whole genome shotgun (WGS) entry which is preliminary data.</text>
</comment>
<proteinExistence type="predicted"/>
<accession>A0A1F7FF58</accession>
<dbReference type="EMBL" id="MFYX01000063">
    <property type="protein sequence ID" value="OGK05086.1"/>
    <property type="molecule type" value="Genomic_DNA"/>
</dbReference>
<sequence length="107" mass="11467">MANGLRLVTSASILAETLFADEFGNGPGNARSLRQIRLTRATRRMLSGNGVRIIQITGVSTGGVTRNTAIGIGSSSASGTVFARGWMFAASFCNPSLRLQRWTQHRL</sequence>
<reference evidence="1 2" key="1">
    <citation type="journal article" date="2016" name="Nat. Commun.">
        <title>Thousands of microbial genomes shed light on interconnected biogeochemical processes in an aquifer system.</title>
        <authorList>
            <person name="Anantharaman K."/>
            <person name="Brown C.T."/>
            <person name="Hug L.A."/>
            <person name="Sharon I."/>
            <person name="Castelle C.J."/>
            <person name="Probst A.J."/>
            <person name="Thomas B.C."/>
            <person name="Singh A."/>
            <person name="Wilkins M.J."/>
            <person name="Karaoz U."/>
            <person name="Brodie E.L."/>
            <person name="Williams K.H."/>
            <person name="Hubbard S.S."/>
            <person name="Banfield J.F."/>
        </authorList>
    </citation>
    <scope>NUCLEOTIDE SEQUENCE [LARGE SCALE GENOMIC DNA]</scope>
</reference>